<dbReference type="VEuPathDB" id="FungiDB:PV07_06709"/>
<dbReference type="Proteomes" id="UP000054466">
    <property type="component" value="Unassembled WGS sequence"/>
</dbReference>
<dbReference type="HOGENOM" id="CLU_148783_0_0_1"/>
<organism evidence="1 2">
    <name type="scientific">Cladophialophora immunda</name>
    <dbReference type="NCBI Taxonomy" id="569365"/>
    <lineage>
        <taxon>Eukaryota</taxon>
        <taxon>Fungi</taxon>
        <taxon>Dikarya</taxon>
        <taxon>Ascomycota</taxon>
        <taxon>Pezizomycotina</taxon>
        <taxon>Eurotiomycetes</taxon>
        <taxon>Chaetothyriomycetidae</taxon>
        <taxon>Chaetothyriales</taxon>
        <taxon>Herpotrichiellaceae</taxon>
        <taxon>Cladophialophora</taxon>
    </lineage>
</organism>
<dbReference type="OrthoDB" id="4148141at2759"/>
<reference evidence="1 2" key="1">
    <citation type="submission" date="2015-01" db="EMBL/GenBank/DDBJ databases">
        <title>The Genome Sequence of Cladophialophora immunda CBS83496.</title>
        <authorList>
            <consortium name="The Broad Institute Genomics Platform"/>
            <person name="Cuomo C."/>
            <person name="de Hoog S."/>
            <person name="Gorbushina A."/>
            <person name="Stielow B."/>
            <person name="Teixiera M."/>
            <person name="Abouelleil A."/>
            <person name="Chapman S.B."/>
            <person name="Priest M."/>
            <person name="Young S.K."/>
            <person name="Wortman J."/>
            <person name="Nusbaum C."/>
            <person name="Birren B."/>
        </authorList>
    </citation>
    <scope>NUCLEOTIDE SEQUENCE [LARGE SCALE GENOMIC DNA]</scope>
    <source>
        <strain evidence="1 2">CBS 83496</strain>
    </source>
</reference>
<keyword evidence="2" id="KW-1185">Reference proteome</keyword>
<evidence type="ECO:0000313" key="2">
    <source>
        <dbReference type="Proteomes" id="UP000054466"/>
    </source>
</evidence>
<dbReference type="RefSeq" id="XP_016247137.1">
    <property type="nucleotide sequence ID" value="XM_016393718.1"/>
</dbReference>
<dbReference type="EMBL" id="KN847043">
    <property type="protein sequence ID" value="KIW26921.1"/>
    <property type="molecule type" value="Genomic_DNA"/>
</dbReference>
<name>A0A0D1ZGC1_9EURO</name>
<accession>A0A0D1ZGC1</accession>
<dbReference type="GeneID" id="27345903"/>
<dbReference type="AlphaFoldDB" id="A0A0D1ZGC1"/>
<protein>
    <submittedName>
        <fullName evidence="1">Uncharacterized protein</fullName>
    </submittedName>
</protein>
<sequence length="146" mass="16315">MAERRLILLESYYTKDNNKQLWRITNPPGLPFYDSVNDYEFVRPAHCRPGVIAEMSKIISLMSTTDEWKFVGVISKGPAGEIIKMDGDNYRRAVIERISRSAHACTSCGMPCYRSEVCLPVQGKSTSATAPSVLPGGIIQPPMYRV</sequence>
<evidence type="ECO:0000313" key="1">
    <source>
        <dbReference type="EMBL" id="KIW26921.1"/>
    </source>
</evidence>
<gene>
    <name evidence="1" type="ORF">PV07_06709</name>
</gene>
<proteinExistence type="predicted"/>